<dbReference type="AlphaFoldDB" id="A0A8X6WJL2"/>
<evidence type="ECO:0000313" key="1">
    <source>
        <dbReference type="EMBL" id="GFY35006.1"/>
    </source>
</evidence>
<sequence>MGIPYHLRIKATVDGMTTHILSRQGQTNAVKAQDYGNSVLEPARCVCVFCWWILYHKKVTTINSGAYYGSSEEHCKKHAVKRYEEHAVKWCFAPPR</sequence>
<dbReference type="Proteomes" id="UP000887159">
    <property type="component" value="Unassembled WGS sequence"/>
</dbReference>
<gene>
    <name evidence="1" type="ORF">TNCV_5043821</name>
</gene>
<evidence type="ECO:0000313" key="2">
    <source>
        <dbReference type="Proteomes" id="UP000887159"/>
    </source>
</evidence>
<dbReference type="EMBL" id="BMAU01021430">
    <property type="protein sequence ID" value="GFY35006.1"/>
    <property type="molecule type" value="Genomic_DNA"/>
</dbReference>
<reference evidence="1" key="1">
    <citation type="submission" date="2020-08" db="EMBL/GenBank/DDBJ databases">
        <title>Multicomponent nature underlies the extraordinary mechanical properties of spider dragline silk.</title>
        <authorList>
            <person name="Kono N."/>
            <person name="Nakamura H."/>
            <person name="Mori M."/>
            <person name="Yoshida Y."/>
            <person name="Ohtoshi R."/>
            <person name="Malay A.D."/>
            <person name="Moran D.A.P."/>
            <person name="Tomita M."/>
            <person name="Numata K."/>
            <person name="Arakawa K."/>
        </authorList>
    </citation>
    <scope>NUCLEOTIDE SEQUENCE</scope>
</reference>
<protein>
    <submittedName>
        <fullName evidence="1">Uncharacterized protein</fullName>
    </submittedName>
</protein>
<name>A0A8X6WJL2_TRICX</name>
<organism evidence="1 2">
    <name type="scientific">Trichonephila clavipes</name>
    <name type="common">Golden silk orbweaver</name>
    <name type="synonym">Nephila clavipes</name>
    <dbReference type="NCBI Taxonomy" id="2585209"/>
    <lineage>
        <taxon>Eukaryota</taxon>
        <taxon>Metazoa</taxon>
        <taxon>Ecdysozoa</taxon>
        <taxon>Arthropoda</taxon>
        <taxon>Chelicerata</taxon>
        <taxon>Arachnida</taxon>
        <taxon>Araneae</taxon>
        <taxon>Araneomorphae</taxon>
        <taxon>Entelegynae</taxon>
        <taxon>Araneoidea</taxon>
        <taxon>Nephilidae</taxon>
        <taxon>Trichonephila</taxon>
    </lineage>
</organism>
<keyword evidence="2" id="KW-1185">Reference proteome</keyword>
<accession>A0A8X6WJL2</accession>
<comment type="caution">
    <text evidence="1">The sequence shown here is derived from an EMBL/GenBank/DDBJ whole genome shotgun (WGS) entry which is preliminary data.</text>
</comment>
<proteinExistence type="predicted"/>